<dbReference type="SUPFAM" id="SSF101478">
    <property type="entry name" value="ADP-ribosylglycohydrolase"/>
    <property type="match status" value="1"/>
</dbReference>
<comment type="similarity">
    <text evidence="5">Belongs to the ADP-ribosylglycohydrolase family.</text>
</comment>
<dbReference type="Pfam" id="PF03747">
    <property type="entry name" value="ADP_ribosyl_GH"/>
    <property type="match status" value="1"/>
</dbReference>
<evidence type="ECO:0000256" key="12">
    <source>
        <dbReference type="ARBA" id="ARBA00022801"/>
    </source>
</evidence>
<feature type="binding site" evidence="25">
    <location>
        <position position="66"/>
    </location>
    <ligand>
        <name>Mg(2+)</name>
        <dbReference type="ChEBI" id="CHEBI:18420"/>
        <label>1</label>
    </ligand>
</feature>
<reference evidence="26 27" key="1">
    <citation type="journal article" date="2017" name="Gigascience">
        <title>Genome sequence of the small brown planthopper, Laodelphax striatellus.</title>
        <authorList>
            <person name="Zhu J."/>
            <person name="Jiang F."/>
            <person name="Wang X."/>
            <person name="Yang P."/>
            <person name="Bao Y."/>
            <person name="Zhao W."/>
            <person name="Wang W."/>
            <person name="Lu H."/>
            <person name="Wang Q."/>
            <person name="Cui N."/>
            <person name="Li J."/>
            <person name="Chen X."/>
            <person name="Luo L."/>
            <person name="Yu J."/>
            <person name="Kang L."/>
            <person name="Cui F."/>
        </authorList>
    </citation>
    <scope>NUCLEOTIDE SEQUENCE [LARGE SCALE GENOMIC DNA]</scope>
    <source>
        <strain evidence="26">Lst14</strain>
    </source>
</reference>
<keyword evidence="8" id="KW-0158">Chromosome</keyword>
<keyword evidence="16" id="KW-0539">Nucleus</keyword>
<comment type="cofactor">
    <cofactor evidence="25">
        <name>Mg(2+)</name>
        <dbReference type="ChEBI" id="CHEBI:18420"/>
    </cofactor>
    <text evidence="25">Binds 2 magnesium ions per subunit.</text>
</comment>
<evidence type="ECO:0000256" key="18">
    <source>
        <dbReference type="ARBA" id="ARBA00042398"/>
    </source>
</evidence>
<keyword evidence="13 25" id="KW-0460">Magnesium</keyword>
<dbReference type="GO" id="GO:0005759">
    <property type="term" value="C:mitochondrial matrix"/>
    <property type="evidence" value="ECO:0007669"/>
    <property type="project" value="UniProtKB-SubCell"/>
</dbReference>
<evidence type="ECO:0000256" key="6">
    <source>
        <dbReference type="ARBA" id="ARBA00011245"/>
    </source>
</evidence>
<evidence type="ECO:0000256" key="15">
    <source>
        <dbReference type="ARBA" id="ARBA00023204"/>
    </source>
</evidence>
<feature type="binding site" evidence="25">
    <location>
        <position position="64"/>
    </location>
    <ligand>
        <name>Mg(2+)</name>
        <dbReference type="ChEBI" id="CHEBI:18420"/>
        <label>1</label>
    </ligand>
</feature>
<evidence type="ECO:0000313" key="26">
    <source>
        <dbReference type="EMBL" id="RZF41028.1"/>
    </source>
</evidence>
<dbReference type="Proteomes" id="UP000291343">
    <property type="component" value="Unassembled WGS sequence"/>
</dbReference>
<evidence type="ECO:0000256" key="21">
    <source>
        <dbReference type="ARBA" id="ARBA00042850"/>
    </source>
</evidence>
<keyword evidence="14" id="KW-0496">Mitochondrion</keyword>
<dbReference type="PANTHER" id="PTHR16222:SF24">
    <property type="entry name" value="ADP-RIBOSYLHYDROLASE ARH3"/>
    <property type="match status" value="1"/>
</dbReference>
<comment type="subunit">
    <text evidence="6">Monomer.</text>
</comment>
<evidence type="ECO:0000256" key="8">
    <source>
        <dbReference type="ARBA" id="ARBA00022454"/>
    </source>
</evidence>
<evidence type="ECO:0000256" key="13">
    <source>
        <dbReference type="ARBA" id="ARBA00022842"/>
    </source>
</evidence>
<evidence type="ECO:0000256" key="23">
    <source>
        <dbReference type="ARBA" id="ARBA00043193"/>
    </source>
</evidence>
<dbReference type="GO" id="GO:0005694">
    <property type="term" value="C:chromosome"/>
    <property type="evidence" value="ECO:0007669"/>
    <property type="project" value="UniProtKB-SubCell"/>
</dbReference>
<evidence type="ECO:0000256" key="7">
    <source>
        <dbReference type="ARBA" id="ARBA00012255"/>
    </source>
</evidence>
<evidence type="ECO:0000256" key="10">
    <source>
        <dbReference type="ARBA" id="ARBA00022723"/>
    </source>
</evidence>
<evidence type="ECO:0000256" key="5">
    <source>
        <dbReference type="ARBA" id="ARBA00010702"/>
    </source>
</evidence>
<dbReference type="EMBL" id="QKKF02017260">
    <property type="protein sequence ID" value="RZF41028.1"/>
    <property type="molecule type" value="Genomic_DNA"/>
</dbReference>
<accession>A0A482X6A6</accession>
<comment type="caution">
    <text evidence="26">The sequence shown here is derived from an EMBL/GenBank/DDBJ whole genome shotgun (WGS) entry which is preliminary data.</text>
</comment>
<gene>
    <name evidence="26" type="ORF">LSTR_LSTR002660</name>
</gene>
<evidence type="ECO:0000256" key="19">
    <source>
        <dbReference type="ARBA" id="ARBA00042471"/>
    </source>
</evidence>
<organism evidence="26 27">
    <name type="scientific">Laodelphax striatellus</name>
    <name type="common">Small brown planthopper</name>
    <name type="synonym">Delphax striatella</name>
    <dbReference type="NCBI Taxonomy" id="195883"/>
    <lineage>
        <taxon>Eukaryota</taxon>
        <taxon>Metazoa</taxon>
        <taxon>Ecdysozoa</taxon>
        <taxon>Arthropoda</taxon>
        <taxon>Hexapoda</taxon>
        <taxon>Insecta</taxon>
        <taxon>Pterygota</taxon>
        <taxon>Neoptera</taxon>
        <taxon>Paraneoptera</taxon>
        <taxon>Hemiptera</taxon>
        <taxon>Auchenorrhyncha</taxon>
        <taxon>Fulgoroidea</taxon>
        <taxon>Delphacidae</taxon>
        <taxon>Criomorphinae</taxon>
        <taxon>Laodelphax</taxon>
    </lineage>
</organism>
<keyword evidence="12" id="KW-0378">Hydrolase</keyword>
<evidence type="ECO:0000256" key="14">
    <source>
        <dbReference type="ARBA" id="ARBA00023128"/>
    </source>
</evidence>
<feature type="binding site" evidence="25">
    <location>
        <position position="311"/>
    </location>
    <ligand>
        <name>Mg(2+)</name>
        <dbReference type="ChEBI" id="CHEBI:18420"/>
        <label>1</label>
    </ligand>
</feature>
<evidence type="ECO:0000256" key="24">
    <source>
        <dbReference type="ARBA" id="ARBA00049015"/>
    </source>
</evidence>
<evidence type="ECO:0000256" key="4">
    <source>
        <dbReference type="ARBA" id="ARBA00004496"/>
    </source>
</evidence>
<keyword evidence="10 25" id="KW-0479">Metal-binding</keyword>
<keyword evidence="15" id="KW-0234">DNA repair</keyword>
<sequence>MAVLRETAILANKFRGCLVSAVLGDCLGAPYEGEESEEISKVVLQKYFDKLEGPYFKSPQKMYTDDTSMTKTVAESLIHIGGFDAKDMADRFVKEFYKDPRRGYGQNVIDVFAKLRKRTTDDVFLPAQEQFGGSGSYGNGGAMRIAPVPLFCHKSYDNMLHVAKQSTLITHSNVLGINGALLQCIAIHQSLALNPDEPLDVKKFSSDLKRKMSVIEETETSDDDSDSEAGNAYVEQLEAMDKLLEKDLGGIPISDEEVERTLGTSVAALHSVPTAIFCFLRAQNPIPDIKTDNIVRRTLQYAISLGGDTDTIASMAGAIAGAFCGYEAINENVQKHCEGVEEAISAADKIHSIIEGS</sequence>
<dbReference type="PANTHER" id="PTHR16222">
    <property type="entry name" value="ADP-RIBOSYLGLYCOHYDROLASE"/>
    <property type="match status" value="1"/>
</dbReference>
<evidence type="ECO:0000256" key="2">
    <source>
        <dbReference type="ARBA" id="ARBA00004286"/>
    </source>
</evidence>
<dbReference type="InterPro" id="IPR050792">
    <property type="entry name" value="ADP-ribosylglycohydrolase"/>
</dbReference>
<feature type="binding site" evidence="25">
    <location>
        <position position="308"/>
    </location>
    <ligand>
        <name>Mg(2+)</name>
        <dbReference type="ChEBI" id="CHEBI:18420"/>
        <label>1</label>
    </ligand>
</feature>
<evidence type="ECO:0000256" key="16">
    <source>
        <dbReference type="ARBA" id="ARBA00023242"/>
    </source>
</evidence>
<dbReference type="GO" id="GO:0004649">
    <property type="term" value="F:poly(ADP-ribose) glycohydrolase activity"/>
    <property type="evidence" value="ECO:0007669"/>
    <property type="project" value="UniProtKB-EC"/>
</dbReference>
<comment type="subcellular location">
    <subcellularLocation>
        <location evidence="2">Chromosome</location>
    </subcellularLocation>
    <subcellularLocation>
        <location evidence="4">Cytoplasm</location>
    </subcellularLocation>
    <subcellularLocation>
        <location evidence="3">Mitochondrion matrix</location>
    </subcellularLocation>
    <subcellularLocation>
        <location evidence="1">Nucleus</location>
    </subcellularLocation>
</comment>
<dbReference type="AlphaFoldDB" id="A0A482X6A6"/>
<protein>
    <recommendedName>
        <fullName evidence="17">ADP-ribosylhydrolase ARH3</fullName>
        <ecNumber evidence="7">3.2.1.143</ecNumber>
    </recommendedName>
    <alternativeName>
        <fullName evidence="18">ADP-ribose glycohydrolase ARH3</fullName>
    </alternativeName>
    <alternativeName>
        <fullName evidence="19">ADP-ribosylhydrolase 3</fullName>
    </alternativeName>
    <alternativeName>
        <fullName evidence="22">O-acetyl-ADP-ribose deacetylase ARH3</fullName>
    </alternativeName>
    <alternativeName>
        <fullName evidence="23">Poly(ADP-ribose) glycohydrolase ARH3</fullName>
    </alternativeName>
    <alternativeName>
        <fullName evidence="21">[Protein ADP-ribosylarginine] hydrolase-like protein 2</fullName>
    </alternativeName>
    <alternativeName>
        <fullName evidence="20">[Protein ADP-ribosylserine] hydrolase</fullName>
    </alternativeName>
</protein>
<dbReference type="FunFam" id="1.10.4080.10:FF:000001">
    <property type="entry name" value="ADP-ribose glycohydrolase ARH3"/>
    <property type="match status" value="1"/>
</dbReference>
<dbReference type="GO" id="GO:0005634">
    <property type="term" value="C:nucleus"/>
    <property type="evidence" value="ECO:0007669"/>
    <property type="project" value="UniProtKB-SubCell"/>
</dbReference>
<evidence type="ECO:0000256" key="1">
    <source>
        <dbReference type="ARBA" id="ARBA00004123"/>
    </source>
</evidence>
<dbReference type="OrthoDB" id="410104at2759"/>
<dbReference type="InterPro" id="IPR005502">
    <property type="entry name" value="Ribosyl_crysJ1"/>
</dbReference>
<evidence type="ECO:0000256" key="22">
    <source>
        <dbReference type="ARBA" id="ARBA00043187"/>
    </source>
</evidence>
<feature type="binding site" evidence="25">
    <location>
        <position position="310"/>
    </location>
    <ligand>
        <name>Mg(2+)</name>
        <dbReference type="ChEBI" id="CHEBI:18420"/>
        <label>1</label>
    </ligand>
</feature>
<dbReference type="Gene3D" id="1.10.4080.10">
    <property type="entry name" value="ADP-ribosylation/Crystallin J1"/>
    <property type="match status" value="1"/>
</dbReference>
<dbReference type="GO" id="GO:0140290">
    <property type="term" value="P:peptidyl-serine ADP-deribosylation"/>
    <property type="evidence" value="ECO:0007669"/>
    <property type="project" value="UniProtKB-ARBA"/>
</dbReference>
<keyword evidence="27" id="KW-1185">Reference proteome</keyword>
<evidence type="ECO:0000256" key="25">
    <source>
        <dbReference type="PIRSR" id="PIRSR605502-1"/>
    </source>
</evidence>
<keyword evidence="9" id="KW-0963">Cytoplasm</keyword>
<evidence type="ECO:0000256" key="20">
    <source>
        <dbReference type="ARBA" id="ARBA00042722"/>
    </source>
</evidence>
<dbReference type="STRING" id="195883.A0A482X6A6"/>
<dbReference type="GO" id="GO:0046872">
    <property type="term" value="F:metal ion binding"/>
    <property type="evidence" value="ECO:0007669"/>
    <property type="project" value="UniProtKB-KW"/>
</dbReference>
<dbReference type="InParanoid" id="A0A482X6A6"/>
<evidence type="ECO:0000313" key="27">
    <source>
        <dbReference type="Proteomes" id="UP000291343"/>
    </source>
</evidence>
<keyword evidence="11" id="KW-0227">DNA damage</keyword>
<dbReference type="SMR" id="A0A482X6A6"/>
<name>A0A482X6A6_LAOST</name>
<evidence type="ECO:0000256" key="17">
    <source>
        <dbReference type="ARBA" id="ARBA00041057"/>
    </source>
</evidence>
<evidence type="ECO:0000256" key="3">
    <source>
        <dbReference type="ARBA" id="ARBA00004305"/>
    </source>
</evidence>
<evidence type="ECO:0000256" key="9">
    <source>
        <dbReference type="ARBA" id="ARBA00022490"/>
    </source>
</evidence>
<dbReference type="EC" id="3.2.1.143" evidence="7"/>
<proteinExistence type="inferred from homology"/>
<dbReference type="GO" id="GO:0006281">
    <property type="term" value="P:DNA repair"/>
    <property type="evidence" value="ECO:0007669"/>
    <property type="project" value="UniProtKB-KW"/>
</dbReference>
<comment type="catalytic activity">
    <reaction evidence="24">
        <text>alpha-NAD(+) + H2O = ADP-D-ribose + nicotinamide + H(+)</text>
        <dbReference type="Rhea" id="RHEA:68792"/>
        <dbReference type="ChEBI" id="CHEBI:15377"/>
        <dbReference type="ChEBI" id="CHEBI:15378"/>
        <dbReference type="ChEBI" id="CHEBI:17154"/>
        <dbReference type="ChEBI" id="CHEBI:57967"/>
        <dbReference type="ChEBI" id="CHEBI:77017"/>
    </reaction>
</comment>
<dbReference type="InterPro" id="IPR036705">
    <property type="entry name" value="Ribosyl_crysJ1_sf"/>
</dbReference>
<evidence type="ECO:0000256" key="11">
    <source>
        <dbReference type="ARBA" id="ARBA00022763"/>
    </source>
</evidence>
<feature type="binding site" evidence="25">
    <location>
        <position position="65"/>
    </location>
    <ligand>
        <name>Mg(2+)</name>
        <dbReference type="ChEBI" id="CHEBI:18420"/>
        <label>1</label>
    </ligand>
</feature>